<dbReference type="InterPro" id="IPR016039">
    <property type="entry name" value="Thiolase-like"/>
</dbReference>
<accession>A0A2H0YSS7</accession>
<dbReference type="PANTHER" id="PTHR43091:SF1">
    <property type="entry name" value="BETA-KETOACYL-[ACYL-CARRIER-PROTEIN] SYNTHASE III, CHLOROPLASTIC"/>
    <property type="match status" value="1"/>
</dbReference>
<dbReference type="GO" id="GO:0006633">
    <property type="term" value="P:fatty acid biosynthetic process"/>
    <property type="evidence" value="ECO:0007669"/>
    <property type="project" value="UniProtKB-KW"/>
</dbReference>
<keyword evidence="6" id="KW-0443">Lipid metabolism</keyword>
<keyword evidence="7" id="KW-0275">Fatty acid biosynthesis</keyword>
<dbReference type="InterPro" id="IPR013751">
    <property type="entry name" value="ACP_syn_III_N"/>
</dbReference>
<proteinExistence type="inferred from homology"/>
<comment type="caution">
    <text evidence="10">The sequence shown here is derived from an EMBL/GenBank/DDBJ whole genome shotgun (WGS) entry which is preliminary data.</text>
</comment>
<dbReference type="CDD" id="cd00830">
    <property type="entry name" value="KAS_III"/>
    <property type="match status" value="1"/>
</dbReference>
<keyword evidence="3" id="KW-0444">Lipid biosynthesis</keyword>
<evidence type="ECO:0000313" key="11">
    <source>
        <dbReference type="Proteomes" id="UP000228711"/>
    </source>
</evidence>
<dbReference type="PANTHER" id="PTHR43091">
    <property type="entry name" value="3-OXOACYL-[ACYL-CARRIER-PROTEIN] SYNTHASE"/>
    <property type="match status" value="1"/>
</dbReference>
<dbReference type="SUPFAM" id="SSF53901">
    <property type="entry name" value="Thiolase-like"/>
    <property type="match status" value="1"/>
</dbReference>
<dbReference type="GO" id="GO:0004315">
    <property type="term" value="F:3-oxoacyl-[acyl-carrier-protein] synthase activity"/>
    <property type="evidence" value="ECO:0007669"/>
    <property type="project" value="InterPro"/>
</dbReference>
<evidence type="ECO:0000259" key="9">
    <source>
        <dbReference type="Pfam" id="PF08545"/>
    </source>
</evidence>
<evidence type="ECO:0000256" key="1">
    <source>
        <dbReference type="ARBA" id="ARBA00005189"/>
    </source>
</evidence>
<comment type="similarity">
    <text evidence="2">Belongs to the thiolase-like superfamily. FabH family.</text>
</comment>
<dbReference type="AlphaFoldDB" id="A0A2H0YSS7"/>
<dbReference type="InterPro" id="IPR013747">
    <property type="entry name" value="ACP_syn_III_C"/>
</dbReference>
<comment type="pathway">
    <text evidence="1">Lipid metabolism.</text>
</comment>
<keyword evidence="5" id="KW-0276">Fatty acid metabolism</keyword>
<evidence type="ECO:0000256" key="7">
    <source>
        <dbReference type="ARBA" id="ARBA00023160"/>
    </source>
</evidence>
<organism evidence="10 11">
    <name type="scientific">Candidatus Kerfeldbacteria bacterium CG08_land_8_20_14_0_20_42_7</name>
    <dbReference type="NCBI Taxonomy" id="2014245"/>
    <lineage>
        <taxon>Bacteria</taxon>
        <taxon>Candidatus Kerfeldiibacteriota</taxon>
    </lineage>
</organism>
<gene>
    <name evidence="10" type="ORF">COT25_02565</name>
</gene>
<feature type="domain" description="Beta-ketoacyl-[acyl-carrier-protein] synthase III C-terminal" evidence="8">
    <location>
        <begin position="332"/>
        <end position="408"/>
    </location>
</feature>
<reference evidence="11" key="1">
    <citation type="submission" date="2017-09" db="EMBL/GenBank/DDBJ databases">
        <title>Depth-based differentiation of microbial function through sediment-hosted aquifers and enrichment of novel symbionts in the deep terrestrial subsurface.</title>
        <authorList>
            <person name="Probst A.J."/>
            <person name="Ladd B."/>
            <person name="Jarett J.K."/>
            <person name="Geller-Mcgrath D.E."/>
            <person name="Sieber C.M.K."/>
            <person name="Emerson J.B."/>
            <person name="Anantharaman K."/>
            <person name="Thomas B.C."/>
            <person name="Malmstrom R."/>
            <person name="Stieglmeier M."/>
            <person name="Klingl A."/>
            <person name="Woyke T."/>
            <person name="Ryan C.M."/>
            <person name="Banfield J.F."/>
        </authorList>
    </citation>
    <scope>NUCLEOTIDE SEQUENCE [LARGE SCALE GENOMIC DNA]</scope>
</reference>
<dbReference type="Pfam" id="PF08545">
    <property type="entry name" value="ACP_syn_III"/>
    <property type="match status" value="1"/>
</dbReference>
<evidence type="ECO:0000256" key="4">
    <source>
        <dbReference type="ARBA" id="ARBA00022679"/>
    </source>
</evidence>
<evidence type="ECO:0000256" key="6">
    <source>
        <dbReference type="ARBA" id="ARBA00023098"/>
    </source>
</evidence>
<keyword evidence="4" id="KW-0808">Transferase</keyword>
<sequence length="418" mass="46142">MKGVKIAGIGIELPARSYSNDDVAQMLIEQRDLVIAQLKTNGEDELTPEQLEQYETSNEWIGPRVGVFKRPFAETHETTSGYAAAASHNAWDDAYGDGFEEPGFSLLCTVSPDHFTTPATNVVTARKMRLGYERFTHGKETRRLRNFISADITQACSSFGEGMIFGNALIRSGMTDRGLVVGADIMSRTVSKNRRSPFIILGDGAGAVVLESCTVEQSWFQPSRFFAGVNGGKDGEYERAIINLAGGSEKPLTLEDLDPRVDAHLMLMDGNFVYRTIVPFVGNRVIPNALEYAQLSLHDIDVLILHQANQRMTEAVVDRLHKQFLDCVIWIANQNNVKEILERIPNESAEKHHIICYCTIDHTGNLTSASIPVSLHEAREYGVIIPGKRVQAVVFGGGYSWVSIVIDWGGAHLCRATA</sequence>
<evidence type="ECO:0000256" key="2">
    <source>
        <dbReference type="ARBA" id="ARBA00008642"/>
    </source>
</evidence>
<evidence type="ECO:0000313" key="10">
    <source>
        <dbReference type="EMBL" id="PIS41537.1"/>
    </source>
</evidence>
<evidence type="ECO:0008006" key="12">
    <source>
        <dbReference type="Google" id="ProtNLM"/>
    </source>
</evidence>
<feature type="domain" description="Beta-ketoacyl-[acyl-carrier-protein] synthase III N-terminal" evidence="9">
    <location>
        <begin position="151"/>
        <end position="216"/>
    </location>
</feature>
<name>A0A2H0YSS7_9BACT</name>
<dbReference type="Pfam" id="PF08541">
    <property type="entry name" value="ACP_syn_III_C"/>
    <property type="match status" value="1"/>
</dbReference>
<dbReference type="Gene3D" id="3.40.47.10">
    <property type="match status" value="2"/>
</dbReference>
<dbReference type="EMBL" id="PEXV01000087">
    <property type="protein sequence ID" value="PIS41537.1"/>
    <property type="molecule type" value="Genomic_DNA"/>
</dbReference>
<dbReference type="Proteomes" id="UP000228711">
    <property type="component" value="Unassembled WGS sequence"/>
</dbReference>
<evidence type="ECO:0000256" key="3">
    <source>
        <dbReference type="ARBA" id="ARBA00022516"/>
    </source>
</evidence>
<evidence type="ECO:0000256" key="5">
    <source>
        <dbReference type="ARBA" id="ARBA00022832"/>
    </source>
</evidence>
<evidence type="ECO:0000259" key="8">
    <source>
        <dbReference type="Pfam" id="PF08541"/>
    </source>
</evidence>
<protein>
    <recommendedName>
        <fullName evidence="12">Beta-ketoacyl-[acyl-carrier-protein] synthase III C-terminal domain-containing protein</fullName>
    </recommendedName>
</protein>